<feature type="region of interest" description="Disordered" evidence="1">
    <location>
        <begin position="133"/>
        <end position="170"/>
    </location>
</feature>
<organism evidence="2">
    <name type="scientific">Nicotiana tabacum</name>
    <name type="common">Common tobacco</name>
    <dbReference type="NCBI Taxonomy" id="4097"/>
    <lineage>
        <taxon>Eukaryota</taxon>
        <taxon>Viridiplantae</taxon>
        <taxon>Streptophyta</taxon>
        <taxon>Embryophyta</taxon>
        <taxon>Tracheophyta</taxon>
        <taxon>Spermatophyta</taxon>
        <taxon>Magnoliopsida</taxon>
        <taxon>eudicotyledons</taxon>
        <taxon>Gunneridae</taxon>
        <taxon>Pentapetalae</taxon>
        <taxon>asterids</taxon>
        <taxon>lamiids</taxon>
        <taxon>Solanales</taxon>
        <taxon>Solanaceae</taxon>
        <taxon>Nicotianoideae</taxon>
        <taxon>Nicotianeae</taxon>
        <taxon>Nicotiana</taxon>
    </lineage>
</organism>
<dbReference type="AlphaFoldDB" id="A0A1S3XAM5"/>
<feature type="compositionally biased region" description="Polar residues" evidence="1">
    <location>
        <begin position="150"/>
        <end position="168"/>
    </location>
</feature>
<sequence>MRNLWVIAFSGDAEHAAAEATPHMRIIDCKCDPSGRLSRYAGGIIDDEKDKCRQFEDGLNDSIRMSVAVLQHEKVSKLVIAALTWERIDKEQASRNENRFRKANSDYGSPSKMGKKASGACFNCGSFNHKVKDYPNPKPISSPRNRGARSRNTQTTSAGGTNQASGSRATARAYAMRQRDDQDGADVVVVKFHLFGLCVVTLFDPASTHSYVYSSLVFPENVKSVRLDYGVLVKSPLGHQVVCNQIYRGCPFVIQNLVFPAYLIEMPFQDYDVIIGMDWLHRYHEVVDCRSKCVTFKAPTFSHFVIQGERSLTSNIIFAVVARKMTSQGCEAYLTHIVYILLESPSLIDIPVVCEFLDVFSENLPGLPPEREVEFPIEIYS</sequence>
<dbReference type="OrthoDB" id="437338at2759"/>
<dbReference type="Gene3D" id="2.40.70.10">
    <property type="entry name" value="Acid Proteases"/>
    <property type="match status" value="1"/>
</dbReference>
<dbReference type="KEGG" id="nta:107763078"/>
<dbReference type="Pfam" id="PF08284">
    <property type="entry name" value="RVP_2"/>
    <property type="match status" value="1"/>
</dbReference>
<dbReference type="PANTHER" id="PTHR15503">
    <property type="entry name" value="LDOC1 RELATED"/>
    <property type="match status" value="1"/>
</dbReference>
<protein>
    <submittedName>
        <fullName evidence="2">Uncharacterized protein</fullName>
    </submittedName>
</protein>
<dbReference type="PANTHER" id="PTHR15503:SF42">
    <property type="entry name" value="ZINC FINGER, CCHC-TYPE, RETROTRANSPOSON GAG DOMAIN, ASPARTIC PEPTIDASE DOMAIN PROTEIN-RELATED"/>
    <property type="match status" value="1"/>
</dbReference>
<proteinExistence type="predicted"/>
<evidence type="ECO:0000256" key="1">
    <source>
        <dbReference type="SAM" id="MobiDB-lite"/>
    </source>
</evidence>
<reference evidence="2" key="1">
    <citation type="submission" date="2025-08" db="UniProtKB">
        <authorList>
            <consortium name="RefSeq"/>
        </authorList>
    </citation>
    <scope>IDENTIFICATION</scope>
</reference>
<dbReference type="InterPro" id="IPR021109">
    <property type="entry name" value="Peptidase_aspartic_dom_sf"/>
</dbReference>
<dbReference type="InterPro" id="IPR032567">
    <property type="entry name" value="RTL1-rel"/>
</dbReference>
<dbReference type="CDD" id="cd00303">
    <property type="entry name" value="retropepsin_like"/>
    <property type="match status" value="1"/>
</dbReference>
<dbReference type="RefSeq" id="XP_016436985.1">
    <property type="nucleotide sequence ID" value="XM_016581499.1"/>
</dbReference>
<dbReference type="PaxDb" id="4097-A0A1S3XAM5"/>
<accession>A0A1S3XAM5</accession>
<name>A0A1S3XAM5_TOBAC</name>
<evidence type="ECO:0000313" key="2">
    <source>
        <dbReference type="RefSeq" id="XP_016436985.1"/>
    </source>
</evidence>
<gene>
    <name evidence="2" type="primary">LOC107763078</name>
</gene>